<keyword evidence="5 11" id="KW-1133">Transmembrane helix</keyword>
<feature type="region of interest" description="Disordered" evidence="10">
    <location>
        <begin position="587"/>
        <end position="609"/>
    </location>
</feature>
<evidence type="ECO:0000256" key="6">
    <source>
        <dbReference type="ARBA" id="ARBA00023002"/>
    </source>
</evidence>
<evidence type="ECO:0000256" key="10">
    <source>
        <dbReference type="SAM" id="MobiDB-lite"/>
    </source>
</evidence>
<dbReference type="PANTHER" id="PTHR32361:SF9">
    <property type="entry name" value="FERRIC REDUCTASE TRANSMEMBRANE COMPONENT 3-RELATED"/>
    <property type="match status" value="1"/>
</dbReference>
<feature type="chain" id="PRO_5045673166" description="FAD-binding FR-type domain-containing protein" evidence="12">
    <location>
        <begin position="35"/>
        <end position="872"/>
    </location>
</feature>
<evidence type="ECO:0000313" key="14">
    <source>
        <dbReference type="EMBL" id="KAH7049243.1"/>
    </source>
</evidence>
<dbReference type="Gene3D" id="3.40.50.80">
    <property type="entry name" value="Nucleotide-binding domain of ferredoxin-NADP reductase (FNR) module"/>
    <property type="match status" value="1"/>
</dbReference>
<feature type="transmembrane region" description="Helical" evidence="11">
    <location>
        <begin position="418"/>
        <end position="436"/>
    </location>
</feature>
<organism evidence="14 15">
    <name type="scientific">Macrophomina phaseolina</name>
    <dbReference type="NCBI Taxonomy" id="35725"/>
    <lineage>
        <taxon>Eukaryota</taxon>
        <taxon>Fungi</taxon>
        <taxon>Dikarya</taxon>
        <taxon>Ascomycota</taxon>
        <taxon>Pezizomycotina</taxon>
        <taxon>Dothideomycetes</taxon>
        <taxon>Dothideomycetes incertae sedis</taxon>
        <taxon>Botryosphaeriales</taxon>
        <taxon>Botryosphaeriaceae</taxon>
        <taxon>Macrophomina</taxon>
    </lineage>
</organism>
<dbReference type="Pfam" id="PF01794">
    <property type="entry name" value="Ferric_reduct"/>
    <property type="match status" value="1"/>
</dbReference>
<dbReference type="InterPro" id="IPR051410">
    <property type="entry name" value="Ferric/Cupric_Reductase"/>
</dbReference>
<dbReference type="SFLD" id="SFLDG01168">
    <property type="entry name" value="Ferric_reductase_subgroup_(FRE"/>
    <property type="match status" value="1"/>
</dbReference>
<evidence type="ECO:0000256" key="2">
    <source>
        <dbReference type="ARBA" id="ARBA00006278"/>
    </source>
</evidence>
<reference evidence="14 15" key="1">
    <citation type="journal article" date="2021" name="Nat. Commun.">
        <title>Genetic determinants of endophytism in the Arabidopsis root mycobiome.</title>
        <authorList>
            <person name="Mesny F."/>
            <person name="Miyauchi S."/>
            <person name="Thiergart T."/>
            <person name="Pickel B."/>
            <person name="Atanasova L."/>
            <person name="Karlsson M."/>
            <person name="Huettel B."/>
            <person name="Barry K.W."/>
            <person name="Haridas S."/>
            <person name="Chen C."/>
            <person name="Bauer D."/>
            <person name="Andreopoulos W."/>
            <person name="Pangilinan J."/>
            <person name="LaButti K."/>
            <person name="Riley R."/>
            <person name="Lipzen A."/>
            <person name="Clum A."/>
            <person name="Drula E."/>
            <person name="Henrissat B."/>
            <person name="Kohler A."/>
            <person name="Grigoriev I.V."/>
            <person name="Martin F.M."/>
            <person name="Hacquard S."/>
        </authorList>
    </citation>
    <scope>NUCLEOTIDE SEQUENCE [LARGE SCALE GENOMIC DNA]</scope>
    <source>
        <strain evidence="14 15">MPI-SDFR-AT-0080</strain>
    </source>
</reference>
<evidence type="ECO:0000256" key="8">
    <source>
        <dbReference type="ARBA" id="ARBA00023136"/>
    </source>
</evidence>
<keyword evidence="6" id="KW-0560">Oxidoreductase</keyword>
<evidence type="ECO:0000256" key="9">
    <source>
        <dbReference type="ARBA" id="ARBA00023180"/>
    </source>
</evidence>
<evidence type="ECO:0000256" key="4">
    <source>
        <dbReference type="ARBA" id="ARBA00022692"/>
    </source>
</evidence>
<feature type="transmembrane region" description="Helical" evidence="11">
    <location>
        <begin position="355"/>
        <end position="382"/>
    </location>
</feature>
<comment type="caution">
    <text evidence="14">The sequence shown here is derived from an EMBL/GenBank/DDBJ whole genome shotgun (WGS) entry which is preliminary data.</text>
</comment>
<name>A0ABQ8G9I8_9PEZI</name>
<feature type="region of interest" description="Disordered" evidence="10">
    <location>
        <begin position="553"/>
        <end position="573"/>
    </location>
</feature>
<dbReference type="PANTHER" id="PTHR32361">
    <property type="entry name" value="FERRIC/CUPRIC REDUCTASE TRANSMEMBRANE COMPONENT"/>
    <property type="match status" value="1"/>
</dbReference>
<dbReference type="InterPro" id="IPR013130">
    <property type="entry name" value="Fe3_Rdtase_TM_dom"/>
</dbReference>
<dbReference type="InterPro" id="IPR013121">
    <property type="entry name" value="Fe_red_NAD-bd_6"/>
</dbReference>
<feature type="region of interest" description="Disordered" evidence="10">
    <location>
        <begin position="707"/>
        <end position="727"/>
    </location>
</feature>
<keyword evidence="12" id="KW-0732">Signal</keyword>
<gene>
    <name evidence="14" type="ORF">B0J12DRAFT_740736</name>
</gene>
<comment type="similarity">
    <text evidence="2">Belongs to the ferric reductase (FRE) family.</text>
</comment>
<feature type="signal peptide" evidence="12">
    <location>
        <begin position="1"/>
        <end position="34"/>
    </location>
</feature>
<dbReference type="SFLD" id="SFLDS00052">
    <property type="entry name" value="Ferric_Reductase_Domain"/>
    <property type="match status" value="1"/>
</dbReference>
<feature type="transmembrane region" description="Helical" evidence="11">
    <location>
        <begin position="282"/>
        <end position="300"/>
    </location>
</feature>
<evidence type="ECO:0000256" key="1">
    <source>
        <dbReference type="ARBA" id="ARBA00004141"/>
    </source>
</evidence>
<sequence length="872" mass="97656">MRLVRGIPLTRISGISPLLVVVLPLLCLLPCSTAANSLLAPDQLCVQAVFMGYNSLTFAEDGPSNHANGSVAAAAGNDFCRNALKATSIYAAAKVYCAASDDPRDFEPVVELLREHCRKWGGGAELMPVPDAVAKHSVVELRREWRSVEFDAVPKGEELDEAVLISDAYYKRCFETIFSWEYTMWAHRRGGTLMYQFWVAVMLAAAAVQLFRCFLRDPVHRILRSFRKAFSVSIFQPLLERIGRWTPESLTYERVPSAVVAEKDSRSCFNFKLFPIGETMAIWMYWILSIALNFTNYQFYNEKMPHQVARYSADRTGILSYANLPILWLFAGRNNILMFATGWKFPTFIRFHLHIAWIATLEAIAHSVLYTALTLNSGIFWAWLKTDWFFTGVIATFVMTLLLVVSTPVWLRERYYELFIDSHIISSLASLIGLYIHTRVFDHDYDWYIFIPAIFWVVDRAFRVFRVLVLNFGFRRGRLTWTKTIATYDHASNIITLEIEPGRNIAPPRPGQYYFLYQPFSLRGYENHPMTLGSWRRHGPNPTMTIDDTEEETYPLTPTSTVSSPSIPSLTDESDLTNSLHLCTSAQPLLPSSSTNSSPSTSSIHLPLSPTTRSNTTLTFWIRPYDGWTRRLRDQCIKAATSNPLILLEGPYGATHPLPGKYDATVLVAGGSGISAAVPYLRGHARAQRGAGADADDDVRVDADANADVEEGEGEGARSGRGAAAAEKENEKRKLHLVWAAREEAFIREVVRRELRSGIKRGTFGVSLFCTAPSQQLQDGTGEESSGDGNSGAILIQHGRPDVRGILAETARDVCARRMRGSAARKGGRRRARIAVLLCGPPAMASGVESAVRACAEEFDCWFDYYDEVFSW</sequence>
<dbReference type="SUPFAM" id="SSF52343">
    <property type="entry name" value="Ferredoxin reductase-like, C-terminal NADP-linked domain"/>
    <property type="match status" value="1"/>
</dbReference>
<evidence type="ECO:0000256" key="5">
    <source>
        <dbReference type="ARBA" id="ARBA00022989"/>
    </source>
</evidence>
<evidence type="ECO:0000256" key="11">
    <source>
        <dbReference type="SAM" id="Phobius"/>
    </source>
</evidence>
<proteinExistence type="inferred from homology"/>
<feature type="domain" description="FAD-binding FR-type" evidence="13">
    <location>
        <begin position="472"/>
        <end position="658"/>
    </location>
</feature>
<dbReference type="EMBL" id="JAGTJR010000014">
    <property type="protein sequence ID" value="KAH7049243.1"/>
    <property type="molecule type" value="Genomic_DNA"/>
</dbReference>
<feature type="transmembrane region" description="Helical" evidence="11">
    <location>
        <begin position="388"/>
        <end position="411"/>
    </location>
</feature>
<evidence type="ECO:0000256" key="7">
    <source>
        <dbReference type="ARBA" id="ARBA00023065"/>
    </source>
</evidence>
<feature type="transmembrane region" description="Helical" evidence="11">
    <location>
        <begin position="193"/>
        <end position="215"/>
    </location>
</feature>
<evidence type="ECO:0000313" key="15">
    <source>
        <dbReference type="Proteomes" id="UP000774617"/>
    </source>
</evidence>
<keyword evidence="15" id="KW-1185">Reference proteome</keyword>
<dbReference type="InterPro" id="IPR039261">
    <property type="entry name" value="FNR_nucleotide-bd"/>
</dbReference>
<keyword evidence="4 11" id="KW-0812">Transmembrane</keyword>
<comment type="subcellular location">
    <subcellularLocation>
        <location evidence="1">Membrane</location>
        <topology evidence="1">Multi-pass membrane protein</topology>
    </subcellularLocation>
</comment>
<keyword evidence="3" id="KW-0813">Transport</keyword>
<dbReference type="Pfam" id="PF08030">
    <property type="entry name" value="NAD_binding_6"/>
    <property type="match status" value="1"/>
</dbReference>
<keyword evidence="8 11" id="KW-0472">Membrane</keyword>
<dbReference type="InterPro" id="IPR017927">
    <property type="entry name" value="FAD-bd_FR_type"/>
</dbReference>
<dbReference type="Proteomes" id="UP000774617">
    <property type="component" value="Unassembled WGS sequence"/>
</dbReference>
<feature type="compositionally biased region" description="Low complexity" evidence="10">
    <location>
        <begin position="554"/>
        <end position="571"/>
    </location>
</feature>
<evidence type="ECO:0000256" key="12">
    <source>
        <dbReference type="SAM" id="SignalP"/>
    </source>
</evidence>
<keyword evidence="7" id="KW-0406">Ion transport</keyword>
<protein>
    <recommendedName>
        <fullName evidence="13">FAD-binding FR-type domain-containing protein</fullName>
    </recommendedName>
</protein>
<feature type="compositionally biased region" description="Low complexity" evidence="10">
    <location>
        <begin position="588"/>
        <end position="609"/>
    </location>
</feature>
<accession>A0ABQ8G9I8</accession>
<evidence type="ECO:0000259" key="13">
    <source>
        <dbReference type="PROSITE" id="PS51384"/>
    </source>
</evidence>
<dbReference type="CDD" id="cd06186">
    <property type="entry name" value="NOX_Duox_like_FAD_NADP"/>
    <property type="match status" value="1"/>
</dbReference>
<feature type="transmembrane region" description="Helical" evidence="11">
    <location>
        <begin position="320"/>
        <end position="343"/>
    </location>
</feature>
<keyword evidence="9" id="KW-0325">Glycoprotein</keyword>
<evidence type="ECO:0000256" key="3">
    <source>
        <dbReference type="ARBA" id="ARBA00022448"/>
    </source>
</evidence>
<dbReference type="PROSITE" id="PS51384">
    <property type="entry name" value="FAD_FR"/>
    <property type="match status" value="1"/>
</dbReference>